<feature type="compositionally biased region" description="Basic residues" evidence="1">
    <location>
        <begin position="43"/>
        <end position="61"/>
    </location>
</feature>
<reference evidence="2" key="1">
    <citation type="submission" date="2019-06" db="EMBL/GenBank/DDBJ databases">
        <authorList>
            <person name="Le Quere A."/>
            <person name="Colella S."/>
        </authorList>
    </citation>
    <scope>NUCLEOTIDE SEQUENCE</scope>
    <source>
        <strain evidence="2">EmedicaeMD41</strain>
    </source>
</reference>
<organism evidence="2">
    <name type="scientific">Sinorhizobium medicae</name>
    <dbReference type="NCBI Taxonomy" id="110321"/>
    <lineage>
        <taxon>Bacteria</taxon>
        <taxon>Pseudomonadati</taxon>
        <taxon>Pseudomonadota</taxon>
        <taxon>Alphaproteobacteria</taxon>
        <taxon>Hyphomicrobiales</taxon>
        <taxon>Rhizobiaceae</taxon>
        <taxon>Sinorhizobium/Ensifer group</taxon>
        <taxon>Sinorhizobium</taxon>
    </lineage>
</organism>
<dbReference type="EMBL" id="CABFNB010000087">
    <property type="protein sequence ID" value="VTZ60929.1"/>
    <property type="molecule type" value="Genomic_DNA"/>
</dbReference>
<gene>
    <name evidence="2" type="ORF">EMEDMD4_220047</name>
</gene>
<sequence>MRSAIGSCSPIGRQCACPRAVAHLATTSDMSKNDAAPPSVRSLRSRSNRCPLPRRKPSRHHHETEAGNVRTGSIRLFKNIINLAFTARSPGWRQKLHLKRVAFDPIHATRFQMLFVHVVFSNRTFGRHAVFEAYRCGDEEDWDTVPGGPDGFHRQCAC</sequence>
<evidence type="ECO:0000256" key="1">
    <source>
        <dbReference type="SAM" id="MobiDB-lite"/>
    </source>
</evidence>
<name>A0A508WVW0_9HYPH</name>
<proteinExistence type="predicted"/>
<accession>A0A508WVW0</accession>
<evidence type="ECO:0000313" key="2">
    <source>
        <dbReference type="EMBL" id="VTZ60929.1"/>
    </source>
</evidence>
<dbReference type="AlphaFoldDB" id="A0A508WVW0"/>
<protein>
    <submittedName>
        <fullName evidence="2">Uncharacterized protein</fullName>
    </submittedName>
</protein>
<feature type="region of interest" description="Disordered" evidence="1">
    <location>
        <begin position="28"/>
        <end position="67"/>
    </location>
</feature>
<dbReference type="Proteomes" id="UP000507954">
    <property type="component" value="Unassembled WGS sequence"/>
</dbReference>